<feature type="transmembrane region" description="Helical" evidence="8">
    <location>
        <begin position="153"/>
        <end position="170"/>
    </location>
</feature>
<feature type="transmembrane region" description="Helical" evidence="8">
    <location>
        <begin position="7"/>
        <end position="26"/>
    </location>
</feature>
<evidence type="ECO:0000313" key="10">
    <source>
        <dbReference type="Proteomes" id="UP000315082"/>
    </source>
</evidence>
<keyword evidence="3 7" id="KW-1003">Cell membrane</keyword>
<evidence type="ECO:0000256" key="5">
    <source>
        <dbReference type="ARBA" id="ARBA00022989"/>
    </source>
</evidence>
<dbReference type="KEGG" id="rcf:Poly24_32360"/>
<feature type="transmembrane region" description="Helical" evidence="8">
    <location>
        <begin position="424"/>
        <end position="441"/>
    </location>
</feature>
<keyword evidence="6 7" id="KW-0472">Membrane</keyword>
<dbReference type="AlphaFoldDB" id="A0A518JVE6"/>
<keyword evidence="4 8" id="KW-0812">Transmembrane</keyword>
<gene>
    <name evidence="9" type="primary">patA_2</name>
    <name evidence="9" type="ORF">Poly24_32360</name>
</gene>
<keyword evidence="7 9" id="KW-0808">Transferase</keyword>
<evidence type="ECO:0000256" key="7">
    <source>
        <dbReference type="PIRNR" id="PIRNR016636"/>
    </source>
</evidence>
<evidence type="ECO:0000256" key="4">
    <source>
        <dbReference type="ARBA" id="ARBA00022692"/>
    </source>
</evidence>
<protein>
    <submittedName>
        <fullName evidence="9">Peptidoglycan O-acetyltransferase</fullName>
        <ecNumber evidence="9">2.3.1.-</ecNumber>
    </submittedName>
</protein>
<evidence type="ECO:0000256" key="6">
    <source>
        <dbReference type="ARBA" id="ARBA00023136"/>
    </source>
</evidence>
<reference evidence="9 10" key="1">
    <citation type="submission" date="2019-02" db="EMBL/GenBank/DDBJ databases">
        <title>Deep-cultivation of Planctomycetes and their phenomic and genomic characterization uncovers novel biology.</title>
        <authorList>
            <person name="Wiegand S."/>
            <person name="Jogler M."/>
            <person name="Boedeker C."/>
            <person name="Pinto D."/>
            <person name="Vollmers J."/>
            <person name="Rivas-Marin E."/>
            <person name="Kohn T."/>
            <person name="Peeters S.H."/>
            <person name="Heuer A."/>
            <person name="Rast P."/>
            <person name="Oberbeckmann S."/>
            <person name="Bunk B."/>
            <person name="Jeske O."/>
            <person name="Meyerdierks A."/>
            <person name="Storesund J.E."/>
            <person name="Kallscheuer N."/>
            <person name="Luecker S."/>
            <person name="Lage O.M."/>
            <person name="Pohl T."/>
            <person name="Merkel B.J."/>
            <person name="Hornburger P."/>
            <person name="Mueller R.-W."/>
            <person name="Bruemmer F."/>
            <person name="Labrenz M."/>
            <person name="Spormann A.M."/>
            <person name="Op den Camp H."/>
            <person name="Overmann J."/>
            <person name="Amann R."/>
            <person name="Jetten M.S.M."/>
            <person name="Mascher T."/>
            <person name="Medema M.H."/>
            <person name="Devos D.P."/>
            <person name="Kaster A.-K."/>
            <person name="Ovreas L."/>
            <person name="Rohde M."/>
            <person name="Galperin M.Y."/>
            <person name="Jogler C."/>
        </authorList>
    </citation>
    <scope>NUCLEOTIDE SEQUENCE [LARGE SCALE GENOMIC DNA]</scope>
    <source>
        <strain evidence="9 10">Poly24</strain>
    </source>
</reference>
<accession>A0A518JVE6</accession>
<keyword evidence="10" id="KW-1185">Reference proteome</keyword>
<feature type="transmembrane region" description="Helical" evidence="8">
    <location>
        <begin position="110"/>
        <end position="132"/>
    </location>
</feature>
<dbReference type="GO" id="GO:0016746">
    <property type="term" value="F:acyltransferase activity"/>
    <property type="evidence" value="ECO:0007669"/>
    <property type="project" value="UniProtKB-KW"/>
</dbReference>
<dbReference type="Pfam" id="PF03062">
    <property type="entry name" value="MBOAT"/>
    <property type="match status" value="1"/>
</dbReference>
<dbReference type="InterPro" id="IPR051085">
    <property type="entry name" value="MB_O-acyltransferase"/>
</dbReference>
<dbReference type="GO" id="GO:0042121">
    <property type="term" value="P:alginic acid biosynthetic process"/>
    <property type="evidence" value="ECO:0007669"/>
    <property type="project" value="InterPro"/>
</dbReference>
<dbReference type="EC" id="2.3.1.-" evidence="9"/>
<organism evidence="9 10">
    <name type="scientific">Rosistilla carotiformis</name>
    <dbReference type="NCBI Taxonomy" id="2528017"/>
    <lineage>
        <taxon>Bacteria</taxon>
        <taxon>Pseudomonadati</taxon>
        <taxon>Planctomycetota</taxon>
        <taxon>Planctomycetia</taxon>
        <taxon>Pirellulales</taxon>
        <taxon>Pirellulaceae</taxon>
        <taxon>Rosistilla</taxon>
    </lineage>
</organism>
<comment type="similarity">
    <text evidence="2 7">Belongs to the membrane-bound acyltransferase family.</text>
</comment>
<feature type="transmembrane region" description="Helical" evidence="8">
    <location>
        <begin position="453"/>
        <end position="471"/>
    </location>
</feature>
<evidence type="ECO:0000313" key="9">
    <source>
        <dbReference type="EMBL" id="QDV69520.1"/>
    </source>
</evidence>
<feature type="transmembrane region" description="Helical" evidence="8">
    <location>
        <begin position="46"/>
        <end position="66"/>
    </location>
</feature>
<dbReference type="Proteomes" id="UP000315082">
    <property type="component" value="Chromosome"/>
</dbReference>
<dbReference type="InterPro" id="IPR004299">
    <property type="entry name" value="MBOAT_fam"/>
</dbReference>
<feature type="transmembrane region" description="Helical" evidence="8">
    <location>
        <begin position="227"/>
        <end position="244"/>
    </location>
</feature>
<dbReference type="PIRSF" id="PIRSF016636">
    <property type="entry name" value="AlgI_DltB"/>
    <property type="match status" value="1"/>
</dbReference>
<dbReference type="PIRSF" id="PIRSF500217">
    <property type="entry name" value="AlgI"/>
    <property type="match status" value="1"/>
</dbReference>
<dbReference type="InterPro" id="IPR024194">
    <property type="entry name" value="Ac/AlaTfrase_AlgI/DltB"/>
</dbReference>
<feature type="transmembrane region" description="Helical" evidence="8">
    <location>
        <begin position="371"/>
        <end position="389"/>
    </location>
</feature>
<name>A0A518JVE6_9BACT</name>
<proteinExistence type="inferred from homology"/>
<dbReference type="EMBL" id="CP036348">
    <property type="protein sequence ID" value="QDV69520.1"/>
    <property type="molecule type" value="Genomic_DNA"/>
</dbReference>
<feature type="transmembrane region" description="Helical" evidence="8">
    <location>
        <begin position="309"/>
        <end position="325"/>
    </location>
</feature>
<keyword evidence="5 8" id="KW-1133">Transmembrane helix</keyword>
<keyword evidence="7 9" id="KW-0012">Acyltransferase</keyword>
<comment type="subcellular location">
    <subcellularLocation>
        <location evidence="1">Cell membrane</location>
        <topology evidence="1">Multi-pass membrane protein</topology>
    </subcellularLocation>
</comment>
<evidence type="ECO:0000256" key="2">
    <source>
        <dbReference type="ARBA" id="ARBA00010323"/>
    </source>
</evidence>
<dbReference type="PANTHER" id="PTHR13285">
    <property type="entry name" value="ACYLTRANSFERASE"/>
    <property type="match status" value="1"/>
</dbReference>
<sequence length="482" mass="55432">MLFHSPEFFAFFPMVFALYWATQRWLWGQNLLVLVASYVFYGWWDWRFLGLIFASSCFDFVAGRAIDVSESNARRRWIVISSLVFNLGLLGCFKYFNFFAAELAAGFESIGITLDAATLNIVLPVGISFYTFQTLSYTLDIYAGRMKSTRDPLAFFAFVAFFPQLVAGPIERASHLLPQFFVRRRFDYATAVAGSRLILWGFFKKVLVADSCAVLVNDIFADYPSQSGWTLLMGAFFFAFQIYGDFSGYSDIARGLGRLLGFDLMQNFAFPYFSRNVAEFWRRWHISLSTWFRDYVFIPLGGSRGSKAMVARNLLIVFVVSGLWHGANWTFIVWGAVNALMIMPILFIQMGGRGTEPVAEGRLLPSLRETLQMGITFAAICVTWIIFRSETLPDAYAYLCRMVDQCIAYPGGVLVAFRRYRYEPAMIFVVSLAVCEWLSRWKQFSFDRLPLGFRWSIYQVAFSIVVWSAVYRKPTEFIYFQF</sequence>
<dbReference type="PANTHER" id="PTHR13285:SF18">
    <property type="entry name" value="PROTEIN-CYSTEINE N-PALMITOYLTRANSFERASE RASP"/>
    <property type="match status" value="1"/>
</dbReference>
<feature type="transmembrane region" description="Helical" evidence="8">
    <location>
        <begin position="78"/>
        <end position="98"/>
    </location>
</feature>
<dbReference type="InterPro" id="IPR028362">
    <property type="entry name" value="AlgI"/>
</dbReference>
<evidence type="ECO:0000256" key="1">
    <source>
        <dbReference type="ARBA" id="ARBA00004651"/>
    </source>
</evidence>
<evidence type="ECO:0000256" key="8">
    <source>
        <dbReference type="SAM" id="Phobius"/>
    </source>
</evidence>
<dbReference type="OrthoDB" id="9805788at2"/>
<evidence type="ECO:0000256" key="3">
    <source>
        <dbReference type="ARBA" id="ARBA00022475"/>
    </source>
</evidence>
<dbReference type="GO" id="GO:0005886">
    <property type="term" value="C:plasma membrane"/>
    <property type="evidence" value="ECO:0007669"/>
    <property type="project" value="UniProtKB-SubCell"/>
</dbReference>